<dbReference type="PROSITE" id="PS51257">
    <property type="entry name" value="PROKAR_LIPOPROTEIN"/>
    <property type="match status" value="1"/>
</dbReference>
<dbReference type="Pfam" id="PF02469">
    <property type="entry name" value="Fasciclin"/>
    <property type="match status" value="1"/>
</dbReference>
<evidence type="ECO:0000313" key="4">
    <source>
        <dbReference type="EMBL" id="OYO12712.1"/>
    </source>
</evidence>
<dbReference type="FunFam" id="2.30.180.10:FF:000019">
    <property type="entry name" value="Cell surface lipoprotein"/>
    <property type="match status" value="1"/>
</dbReference>
<proteinExistence type="predicted"/>
<dbReference type="Proteomes" id="UP000215896">
    <property type="component" value="Unassembled WGS sequence"/>
</dbReference>
<dbReference type="GO" id="GO:0050839">
    <property type="term" value="F:cell adhesion molecule binding"/>
    <property type="evidence" value="ECO:0007669"/>
    <property type="project" value="TreeGrafter"/>
</dbReference>
<accession>A0A255GB70</accession>
<organism evidence="4 5">
    <name type="scientific">Enemella evansiae</name>
    <dbReference type="NCBI Taxonomy" id="2016499"/>
    <lineage>
        <taxon>Bacteria</taxon>
        <taxon>Bacillati</taxon>
        <taxon>Actinomycetota</taxon>
        <taxon>Actinomycetes</taxon>
        <taxon>Propionibacteriales</taxon>
        <taxon>Propionibacteriaceae</taxon>
        <taxon>Enemella</taxon>
    </lineage>
</organism>
<dbReference type="EMBL" id="NMVO01000014">
    <property type="protein sequence ID" value="OYO12712.1"/>
    <property type="molecule type" value="Genomic_DNA"/>
</dbReference>
<dbReference type="OrthoDB" id="9800666at2"/>
<sequence>MSKHLRSISRTALIRRAAVAGGALTLTVGLAACSGGMSGSSSTPAAGGGASSQPAASSAPASTASSASSSAASSASASASGGGAATAAFGSACSAVPKDGKGSFDGMSKDPVATAASNNPVLSTLVSAVGQAGLVDTLNNAKDITVFAPANDAFKAMDQATLQKAMGDKKLLTDVLTMHVVQGKLAPNQLAGEHQTLNSSQKIKVTGSGTNFKVNDKATVICGNVQTANATVYIIDQVLLPS</sequence>
<dbReference type="InterPro" id="IPR050904">
    <property type="entry name" value="Adhesion/Biosynth-related"/>
</dbReference>
<reference evidence="4 5" key="1">
    <citation type="submission" date="2017-07" db="EMBL/GenBank/DDBJ databases">
        <title>Draft whole genome sequences of clinical Proprionibacteriaceae strains.</title>
        <authorList>
            <person name="Bernier A.-M."/>
            <person name="Bernard K."/>
            <person name="Domingo M.-C."/>
        </authorList>
    </citation>
    <scope>NUCLEOTIDE SEQUENCE [LARGE SCALE GENOMIC DNA]</scope>
    <source>
        <strain evidence="4 5">NML 030167</strain>
    </source>
</reference>
<gene>
    <name evidence="4" type="ORF">CGZ94_12430</name>
</gene>
<dbReference type="GO" id="GO:0030198">
    <property type="term" value="P:extracellular matrix organization"/>
    <property type="evidence" value="ECO:0007669"/>
    <property type="project" value="TreeGrafter"/>
</dbReference>
<dbReference type="PROSITE" id="PS50213">
    <property type="entry name" value="FAS1"/>
    <property type="match status" value="1"/>
</dbReference>
<keyword evidence="5" id="KW-1185">Reference proteome</keyword>
<protein>
    <recommendedName>
        <fullName evidence="3">FAS1 domain-containing protein</fullName>
    </recommendedName>
</protein>
<name>A0A255GB70_9ACTN</name>
<evidence type="ECO:0000256" key="2">
    <source>
        <dbReference type="SAM" id="MobiDB-lite"/>
    </source>
</evidence>
<feature type="region of interest" description="Disordered" evidence="2">
    <location>
        <begin position="41"/>
        <end position="64"/>
    </location>
</feature>
<dbReference type="SUPFAM" id="SSF82153">
    <property type="entry name" value="FAS1 domain"/>
    <property type="match status" value="1"/>
</dbReference>
<dbReference type="GO" id="GO:0031012">
    <property type="term" value="C:extracellular matrix"/>
    <property type="evidence" value="ECO:0007669"/>
    <property type="project" value="TreeGrafter"/>
</dbReference>
<dbReference type="PANTHER" id="PTHR10900:SF77">
    <property type="entry name" value="FI19380P1"/>
    <property type="match status" value="1"/>
</dbReference>
<evidence type="ECO:0000259" key="3">
    <source>
        <dbReference type="PROSITE" id="PS50213"/>
    </source>
</evidence>
<dbReference type="AlphaFoldDB" id="A0A255GB70"/>
<dbReference type="GO" id="GO:0007155">
    <property type="term" value="P:cell adhesion"/>
    <property type="evidence" value="ECO:0007669"/>
    <property type="project" value="TreeGrafter"/>
</dbReference>
<comment type="caution">
    <text evidence="4">The sequence shown here is derived from an EMBL/GenBank/DDBJ whole genome shotgun (WGS) entry which is preliminary data.</text>
</comment>
<dbReference type="RefSeq" id="WP_094405827.1">
    <property type="nucleotide sequence ID" value="NZ_NMVO01000014.1"/>
</dbReference>
<evidence type="ECO:0000313" key="5">
    <source>
        <dbReference type="Proteomes" id="UP000215896"/>
    </source>
</evidence>
<keyword evidence="1" id="KW-0732">Signal</keyword>
<dbReference type="PANTHER" id="PTHR10900">
    <property type="entry name" value="PERIOSTIN-RELATED"/>
    <property type="match status" value="1"/>
</dbReference>
<evidence type="ECO:0000256" key="1">
    <source>
        <dbReference type="ARBA" id="ARBA00022729"/>
    </source>
</evidence>
<dbReference type="GO" id="GO:0005615">
    <property type="term" value="C:extracellular space"/>
    <property type="evidence" value="ECO:0007669"/>
    <property type="project" value="TreeGrafter"/>
</dbReference>
<feature type="domain" description="FAS1" evidence="3">
    <location>
        <begin position="109"/>
        <end position="239"/>
    </location>
</feature>
<dbReference type="InterPro" id="IPR036378">
    <property type="entry name" value="FAS1_dom_sf"/>
</dbReference>
<dbReference type="Gene3D" id="2.30.180.10">
    <property type="entry name" value="FAS1 domain"/>
    <property type="match status" value="1"/>
</dbReference>
<dbReference type="SMART" id="SM00554">
    <property type="entry name" value="FAS1"/>
    <property type="match status" value="1"/>
</dbReference>
<dbReference type="InterPro" id="IPR000782">
    <property type="entry name" value="FAS1_domain"/>
</dbReference>